<accession>A0A955RK76</accession>
<dbReference type="Gene3D" id="2.60.120.10">
    <property type="entry name" value="Jelly Rolls"/>
    <property type="match status" value="1"/>
</dbReference>
<evidence type="ECO:0000313" key="6">
    <source>
        <dbReference type="Proteomes" id="UP000754563"/>
    </source>
</evidence>
<dbReference type="EMBL" id="JAGQLH010000022">
    <property type="protein sequence ID" value="MCA9385480.1"/>
    <property type="molecule type" value="Genomic_DNA"/>
</dbReference>
<dbReference type="PANTHER" id="PTHR24567:SF26">
    <property type="entry name" value="REGULATORY PROTEIN YEIL"/>
    <property type="match status" value="1"/>
</dbReference>
<dbReference type="InterPro" id="IPR014710">
    <property type="entry name" value="RmlC-like_jellyroll"/>
</dbReference>
<name>A0A955RK76_9BACT</name>
<evidence type="ECO:0000256" key="1">
    <source>
        <dbReference type="ARBA" id="ARBA00023015"/>
    </source>
</evidence>
<dbReference type="SUPFAM" id="SSF51206">
    <property type="entry name" value="cAMP-binding domain-like"/>
    <property type="match status" value="1"/>
</dbReference>
<evidence type="ECO:0000259" key="4">
    <source>
        <dbReference type="PROSITE" id="PS51063"/>
    </source>
</evidence>
<reference evidence="5" key="1">
    <citation type="submission" date="2020-04" db="EMBL/GenBank/DDBJ databases">
        <authorList>
            <person name="Zhang T."/>
        </authorList>
    </citation>
    <scope>NUCLEOTIDE SEQUENCE</scope>
    <source>
        <strain evidence="5">HKST-UBA11</strain>
    </source>
</reference>
<dbReference type="PANTHER" id="PTHR24567">
    <property type="entry name" value="CRP FAMILY TRANSCRIPTIONAL REGULATORY PROTEIN"/>
    <property type="match status" value="1"/>
</dbReference>
<sequence length="214" mass="24730">MDKDLLDTITEFYYSYPKRHVKKGTHLLTPSDTDPDTYFIDSGYTRQYATSKNGTEVTIHIYRPKVYIPMTWALGDIPNRHYFEAMTELEIYTAPKADFTSFIHSNPFLLAEFTPRILSALDQLVTRTTQLISYTAEQKVIATLLYLSKYFAKDSEGIIVFTKKFTHEELAKYAGVTRETTSRSLEKLKEESHIGYNKKIFTLKNTAILHSLLD</sequence>
<dbReference type="InterPro" id="IPR050397">
    <property type="entry name" value="Env_Response_Regulators"/>
</dbReference>
<dbReference type="CDD" id="cd00092">
    <property type="entry name" value="HTH_CRP"/>
    <property type="match status" value="1"/>
</dbReference>
<dbReference type="GO" id="GO:0005829">
    <property type="term" value="C:cytosol"/>
    <property type="evidence" value="ECO:0007669"/>
    <property type="project" value="TreeGrafter"/>
</dbReference>
<proteinExistence type="predicted"/>
<dbReference type="AlphaFoldDB" id="A0A955RK76"/>
<protein>
    <submittedName>
        <fullName evidence="5">Crp/Fnr family transcriptional regulator</fullName>
    </submittedName>
</protein>
<dbReference type="PROSITE" id="PS51063">
    <property type="entry name" value="HTH_CRP_2"/>
    <property type="match status" value="1"/>
</dbReference>
<keyword evidence="3" id="KW-0804">Transcription</keyword>
<evidence type="ECO:0000256" key="2">
    <source>
        <dbReference type="ARBA" id="ARBA00023125"/>
    </source>
</evidence>
<dbReference type="InterPro" id="IPR012318">
    <property type="entry name" value="HTH_CRP"/>
</dbReference>
<dbReference type="InterPro" id="IPR000595">
    <property type="entry name" value="cNMP-bd_dom"/>
</dbReference>
<dbReference type="InterPro" id="IPR036390">
    <property type="entry name" value="WH_DNA-bd_sf"/>
</dbReference>
<evidence type="ECO:0000256" key="3">
    <source>
        <dbReference type="ARBA" id="ARBA00023163"/>
    </source>
</evidence>
<dbReference type="CDD" id="cd00038">
    <property type="entry name" value="CAP_ED"/>
    <property type="match status" value="1"/>
</dbReference>
<dbReference type="SUPFAM" id="SSF46785">
    <property type="entry name" value="Winged helix' DNA-binding domain"/>
    <property type="match status" value="1"/>
</dbReference>
<comment type="caution">
    <text evidence="5">The sequence shown here is derived from an EMBL/GenBank/DDBJ whole genome shotgun (WGS) entry which is preliminary data.</text>
</comment>
<dbReference type="GO" id="GO:0003700">
    <property type="term" value="F:DNA-binding transcription factor activity"/>
    <property type="evidence" value="ECO:0007669"/>
    <property type="project" value="TreeGrafter"/>
</dbReference>
<organism evidence="5 6">
    <name type="scientific">Candidatus Dojkabacteria bacterium</name>
    <dbReference type="NCBI Taxonomy" id="2099670"/>
    <lineage>
        <taxon>Bacteria</taxon>
        <taxon>Candidatus Dojkabacteria</taxon>
    </lineage>
</organism>
<dbReference type="PRINTS" id="PR00034">
    <property type="entry name" value="HTHCRP"/>
</dbReference>
<dbReference type="Proteomes" id="UP000754563">
    <property type="component" value="Unassembled WGS sequence"/>
</dbReference>
<dbReference type="Pfam" id="PF00027">
    <property type="entry name" value="cNMP_binding"/>
    <property type="match status" value="1"/>
</dbReference>
<evidence type="ECO:0000313" key="5">
    <source>
        <dbReference type="EMBL" id="MCA9385480.1"/>
    </source>
</evidence>
<feature type="domain" description="HTH crp-type" evidence="4">
    <location>
        <begin position="134"/>
        <end position="207"/>
    </location>
</feature>
<keyword evidence="1" id="KW-0805">Transcription regulation</keyword>
<dbReference type="Pfam" id="PF13545">
    <property type="entry name" value="HTH_Crp_2"/>
    <property type="match status" value="1"/>
</dbReference>
<gene>
    <name evidence="5" type="ORF">KC717_02430</name>
</gene>
<dbReference type="GO" id="GO:0003677">
    <property type="term" value="F:DNA binding"/>
    <property type="evidence" value="ECO:0007669"/>
    <property type="project" value="UniProtKB-KW"/>
</dbReference>
<dbReference type="InterPro" id="IPR018490">
    <property type="entry name" value="cNMP-bd_dom_sf"/>
</dbReference>
<reference evidence="5" key="2">
    <citation type="journal article" date="2021" name="Microbiome">
        <title>Successional dynamics and alternative stable states in a saline activated sludge microbial community over 9 years.</title>
        <authorList>
            <person name="Wang Y."/>
            <person name="Ye J."/>
            <person name="Ju F."/>
            <person name="Liu L."/>
            <person name="Boyd J.A."/>
            <person name="Deng Y."/>
            <person name="Parks D.H."/>
            <person name="Jiang X."/>
            <person name="Yin X."/>
            <person name="Woodcroft B.J."/>
            <person name="Tyson G.W."/>
            <person name="Hugenholtz P."/>
            <person name="Polz M.F."/>
            <person name="Zhang T."/>
        </authorList>
    </citation>
    <scope>NUCLEOTIDE SEQUENCE</scope>
    <source>
        <strain evidence="5">HKST-UBA11</strain>
    </source>
</reference>
<keyword evidence="2" id="KW-0238">DNA-binding</keyword>